<dbReference type="InterPro" id="IPR024344">
    <property type="entry name" value="MDMPI_metal-binding"/>
</dbReference>
<dbReference type="STRING" id="1121877.FEAC_26740"/>
<evidence type="ECO:0000313" key="3">
    <source>
        <dbReference type="Proteomes" id="UP000032336"/>
    </source>
</evidence>
<dbReference type="NCBIfam" id="TIGR03086">
    <property type="entry name" value="TIGR03086 family metal-binding protein"/>
    <property type="match status" value="1"/>
</dbReference>
<dbReference type="OrthoDB" id="5185819at2"/>
<protein>
    <recommendedName>
        <fullName evidence="1">Mycothiol-dependent maleylpyruvate isomerase metal-binding domain-containing protein</fullName>
    </recommendedName>
</protein>
<dbReference type="NCBIfam" id="TIGR03083">
    <property type="entry name" value="maleylpyruvate isomerase family mycothiol-dependent enzyme"/>
    <property type="match status" value="1"/>
</dbReference>
<dbReference type="EMBL" id="JXUW01000035">
    <property type="protein sequence ID" value="KJE75592.1"/>
    <property type="molecule type" value="Genomic_DNA"/>
</dbReference>
<dbReference type="SUPFAM" id="SSF109854">
    <property type="entry name" value="DinB/YfiT-like putative metalloenzymes"/>
    <property type="match status" value="1"/>
</dbReference>
<gene>
    <name evidence="2" type="ORF">FEAC_26740</name>
</gene>
<evidence type="ECO:0000313" key="2">
    <source>
        <dbReference type="EMBL" id="KJE75592.1"/>
    </source>
</evidence>
<name>A0A0D8FTK9_9ACTN</name>
<reference evidence="2 3" key="1">
    <citation type="submission" date="2015-01" db="EMBL/GenBank/DDBJ databases">
        <title>Draft genome of the acidophilic iron oxidizer Ferrimicrobium acidiphilum strain T23.</title>
        <authorList>
            <person name="Poehlein A."/>
            <person name="Eisen S."/>
            <person name="Schloemann M."/>
            <person name="Johnson B.D."/>
            <person name="Daniel R."/>
            <person name="Muehling M."/>
        </authorList>
    </citation>
    <scope>NUCLEOTIDE SEQUENCE [LARGE SCALE GENOMIC DNA]</scope>
    <source>
        <strain evidence="2 3">T23</strain>
    </source>
</reference>
<organism evidence="2 3">
    <name type="scientific">Ferrimicrobium acidiphilum DSM 19497</name>
    <dbReference type="NCBI Taxonomy" id="1121877"/>
    <lineage>
        <taxon>Bacteria</taxon>
        <taxon>Bacillati</taxon>
        <taxon>Actinomycetota</taxon>
        <taxon>Acidimicrobiia</taxon>
        <taxon>Acidimicrobiales</taxon>
        <taxon>Acidimicrobiaceae</taxon>
        <taxon>Ferrimicrobium</taxon>
    </lineage>
</organism>
<proteinExistence type="predicted"/>
<sequence>MSDVLYHYQRVSEGFGSRLLALKPGQLSLPTPCSDWDVRNLVVHVIDTHWRVASMPEREADPAGDLMSQWSDATAAVQTALADPETSATLVGGMFGERSFASLVDSLLSADTLFHTWDLARATSQGEELDKEAVTRALAYLTPLDEAIRRPGGFGPKIDSAPGADIQTRFLNFGGRAV</sequence>
<keyword evidence="3" id="KW-1185">Reference proteome</keyword>
<dbReference type="GO" id="GO:0046872">
    <property type="term" value="F:metal ion binding"/>
    <property type="evidence" value="ECO:0007669"/>
    <property type="project" value="InterPro"/>
</dbReference>
<dbReference type="Proteomes" id="UP000032336">
    <property type="component" value="Unassembled WGS sequence"/>
</dbReference>
<accession>A0A0D8FTK9</accession>
<dbReference type="RefSeq" id="WP_052566376.1">
    <property type="nucleotide sequence ID" value="NZ_JQKF01000040.1"/>
</dbReference>
<dbReference type="InterPro" id="IPR017517">
    <property type="entry name" value="Maleyloyr_isom"/>
</dbReference>
<feature type="domain" description="Mycothiol-dependent maleylpyruvate isomerase metal-binding" evidence="1">
    <location>
        <begin position="18"/>
        <end position="119"/>
    </location>
</feature>
<comment type="caution">
    <text evidence="2">The sequence shown here is derived from an EMBL/GenBank/DDBJ whole genome shotgun (WGS) entry which is preliminary data.</text>
</comment>
<dbReference type="GeneID" id="78373677"/>
<dbReference type="InterPro" id="IPR017520">
    <property type="entry name" value="CHP03086"/>
</dbReference>
<evidence type="ECO:0000259" key="1">
    <source>
        <dbReference type="Pfam" id="PF11716"/>
    </source>
</evidence>
<dbReference type="Pfam" id="PF11716">
    <property type="entry name" value="MDMPI_N"/>
    <property type="match status" value="1"/>
</dbReference>
<dbReference type="eggNOG" id="ENOG5032W3E">
    <property type="taxonomic scope" value="Bacteria"/>
</dbReference>
<dbReference type="AlphaFoldDB" id="A0A0D8FTK9"/>
<dbReference type="InterPro" id="IPR034660">
    <property type="entry name" value="DinB/YfiT-like"/>
</dbReference>